<evidence type="ECO:0000259" key="10">
    <source>
        <dbReference type="PROSITE" id="PS50054"/>
    </source>
</evidence>
<dbReference type="SUPFAM" id="SSF55277">
    <property type="entry name" value="GYF domain"/>
    <property type="match status" value="1"/>
</dbReference>
<dbReference type="PROSITE" id="PS50056">
    <property type="entry name" value="TYR_PHOSPHATASE_2"/>
    <property type="match status" value="1"/>
</dbReference>
<feature type="region of interest" description="Disordered" evidence="9">
    <location>
        <begin position="613"/>
        <end position="658"/>
    </location>
</feature>
<dbReference type="InterPro" id="IPR035979">
    <property type="entry name" value="RBD_domain_sf"/>
</dbReference>
<feature type="domain" description="Tyrosine specific protein phosphatases" evidence="11">
    <location>
        <begin position="105"/>
        <end position="163"/>
    </location>
</feature>
<proteinExistence type="inferred from homology"/>
<dbReference type="SMART" id="SM00361">
    <property type="entry name" value="RRM_1"/>
    <property type="match status" value="1"/>
</dbReference>
<evidence type="ECO:0000256" key="1">
    <source>
        <dbReference type="ARBA" id="ARBA00007747"/>
    </source>
</evidence>
<feature type="compositionally biased region" description="Basic and acidic residues" evidence="9">
    <location>
        <begin position="230"/>
        <end position="239"/>
    </location>
</feature>
<dbReference type="Gene3D" id="3.30.70.330">
    <property type="match status" value="2"/>
</dbReference>
<dbReference type="InterPro" id="IPR029021">
    <property type="entry name" value="Prot-tyrosine_phosphatase-like"/>
</dbReference>
<dbReference type="Pfam" id="PF14237">
    <property type="entry name" value="GYF_2"/>
    <property type="match status" value="1"/>
</dbReference>
<dbReference type="GO" id="GO:0004721">
    <property type="term" value="F:phosphoprotein phosphatase activity"/>
    <property type="evidence" value="ECO:0007669"/>
    <property type="project" value="UniProtKB-KW"/>
</dbReference>
<dbReference type="GO" id="GO:0003723">
    <property type="term" value="F:RNA binding"/>
    <property type="evidence" value="ECO:0007669"/>
    <property type="project" value="UniProtKB-UniRule"/>
</dbReference>
<dbReference type="FunFam" id="3.90.190.10:FF:000083">
    <property type="entry name" value="Dual specificity protein phosphatase 12-like"/>
    <property type="match status" value="1"/>
</dbReference>
<feature type="region of interest" description="Disordered" evidence="9">
    <location>
        <begin position="533"/>
        <end position="566"/>
    </location>
</feature>
<dbReference type="AlphaFoldDB" id="A0A5J9UU84"/>
<dbReference type="EMBL" id="RWGY01000013">
    <property type="protein sequence ID" value="TVU27095.1"/>
    <property type="molecule type" value="Genomic_DNA"/>
</dbReference>
<dbReference type="InterPro" id="IPR012677">
    <property type="entry name" value="Nucleotide-bd_a/b_plait_sf"/>
</dbReference>
<evidence type="ECO:0000256" key="3">
    <source>
        <dbReference type="ARBA" id="ARBA00022737"/>
    </source>
</evidence>
<dbReference type="InterPro" id="IPR025640">
    <property type="entry name" value="GYF_2"/>
</dbReference>
<dbReference type="InterPro" id="IPR003954">
    <property type="entry name" value="RRM_euk-type"/>
</dbReference>
<evidence type="ECO:0000256" key="2">
    <source>
        <dbReference type="ARBA" id="ARBA00022664"/>
    </source>
</evidence>
<dbReference type="InterPro" id="IPR020422">
    <property type="entry name" value="TYR_PHOSPHATASE_DUAL_dom"/>
</dbReference>
<dbReference type="FunFam" id="3.30.70.330:FF:000105">
    <property type="entry name" value="HIV Tat-specific factor 1 homolog"/>
    <property type="match status" value="1"/>
</dbReference>
<evidence type="ECO:0000256" key="4">
    <source>
        <dbReference type="ARBA" id="ARBA00022801"/>
    </source>
</evidence>
<dbReference type="Pfam" id="PF00076">
    <property type="entry name" value="RRM_1"/>
    <property type="match status" value="2"/>
</dbReference>
<dbReference type="SUPFAM" id="SSF52799">
    <property type="entry name" value="(Phosphotyrosine protein) phosphatases II"/>
    <property type="match status" value="1"/>
</dbReference>
<feature type="region of interest" description="Disordered" evidence="9">
    <location>
        <begin position="218"/>
        <end position="239"/>
    </location>
</feature>
<dbReference type="PANTHER" id="PTHR15608:SF0">
    <property type="entry name" value="HIV TAT-SPECIFIC FACTOR 1"/>
    <property type="match status" value="1"/>
</dbReference>
<evidence type="ECO:0000256" key="6">
    <source>
        <dbReference type="ARBA" id="ARBA00022912"/>
    </source>
</evidence>
<keyword evidence="6" id="KW-0904">Protein phosphatase</keyword>
<dbReference type="SMART" id="SM00195">
    <property type="entry name" value="DSPc"/>
    <property type="match status" value="1"/>
</dbReference>
<feature type="compositionally biased region" description="Acidic residues" evidence="9">
    <location>
        <begin position="557"/>
        <end position="566"/>
    </location>
</feature>
<dbReference type="GO" id="GO:0000398">
    <property type="term" value="P:mRNA splicing, via spliceosome"/>
    <property type="evidence" value="ECO:0007669"/>
    <property type="project" value="InterPro"/>
</dbReference>
<reference evidence="13 14" key="1">
    <citation type="journal article" date="2019" name="Sci. Rep.">
        <title>A high-quality genome of Eragrostis curvula grass provides insights into Poaceae evolution and supports new strategies to enhance forage quality.</title>
        <authorList>
            <person name="Carballo J."/>
            <person name="Santos B.A.C.M."/>
            <person name="Zappacosta D."/>
            <person name="Garbus I."/>
            <person name="Selva J.P."/>
            <person name="Gallo C.A."/>
            <person name="Diaz A."/>
            <person name="Albertini E."/>
            <person name="Caccamo M."/>
            <person name="Echenique V."/>
        </authorList>
    </citation>
    <scope>NUCLEOTIDE SEQUENCE [LARGE SCALE GENOMIC DNA]</scope>
    <source>
        <strain evidence="14">cv. Victoria</strain>
        <tissue evidence="13">Leaf</tissue>
    </source>
</reference>
<dbReference type="CDD" id="cd12285">
    <property type="entry name" value="RRM3_RBM39_like"/>
    <property type="match status" value="1"/>
</dbReference>
<evidence type="ECO:0008006" key="15">
    <source>
        <dbReference type="Google" id="ProtNLM"/>
    </source>
</evidence>
<keyword evidence="14" id="KW-1185">Reference proteome</keyword>
<dbReference type="PANTHER" id="PTHR15608">
    <property type="entry name" value="SPLICING FACTOR U2AF-ASSOCIATED PROTEIN 2"/>
    <property type="match status" value="1"/>
</dbReference>
<comment type="similarity">
    <text evidence="1">Belongs to the HTATSF1 family.</text>
</comment>
<dbReference type="InterPro" id="IPR000340">
    <property type="entry name" value="Dual-sp_phosphatase_cat-dom"/>
</dbReference>
<comment type="caution">
    <text evidence="13">The sequence shown here is derived from an EMBL/GenBank/DDBJ whole genome shotgun (WGS) entry which is preliminary data.</text>
</comment>
<dbReference type="Pfam" id="PF00782">
    <property type="entry name" value="DSPc"/>
    <property type="match status" value="1"/>
</dbReference>
<dbReference type="SMART" id="SM00360">
    <property type="entry name" value="RRM"/>
    <property type="match status" value="2"/>
</dbReference>
<feature type="domain" description="RRM" evidence="12">
    <location>
        <begin position="668"/>
        <end position="749"/>
    </location>
</feature>
<dbReference type="InterPro" id="IPR016130">
    <property type="entry name" value="Tyr_Pase_AS"/>
</dbReference>
<dbReference type="OrthoDB" id="10258585at2759"/>
<dbReference type="InterPro" id="IPR034393">
    <property type="entry name" value="TatSF1-like"/>
</dbReference>
<dbReference type="InterPro" id="IPR035445">
    <property type="entry name" value="GYF-like_dom_sf"/>
</dbReference>
<evidence type="ECO:0000256" key="5">
    <source>
        <dbReference type="ARBA" id="ARBA00022884"/>
    </source>
</evidence>
<evidence type="ECO:0000256" key="9">
    <source>
        <dbReference type="SAM" id="MobiDB-lite"/>
    </source>
</evidence>
<feature type="compositionally biased region" description="Basic and acidic residues" evidence="9">
    <location>
        <begin position="626"/>
        <end position="638"/>
    </location>
</feature>
<keyword evidence="2" id="KW-0507">mRNA processing</keyword>
<protein>
    <recommendedName>
        <fullName evidence="15">Protein-tyrosine-phosphatase</fullName>
    </recommendedName>
</protein>
<evidence type="ECO:0000313" key="14">
    <source>
        <dbReference type="Proteomes" id="UP000324897"/>
    </source>
</evidence>
<sequence length="913" mass="101225">MPHLVRERLFIGDINDAIAALTGASSTDFTHVLSVVSSASISFITDCRPGLAIPTEEVRRVVAGEEGAPPVSAVPPGRLLRVVERAGDGLRVTRMAVPLRDTEEENLLDHLEPCLDFIDDGRKIGNVLVHCFAGVSRSASIIAAYLMRTEQKSLEEALESLKEISESACPNDGFLDQLKLFEEMGFKVDTSSPLYKRFRLKLLGQSYKFGEKIDSHVFEDDPGLSPQSGSRHDPSKKDEHKTAYRCRKCRRIVAVQDNVISHVPGEGESCFNWNQRKSGRPYNDKEQDCSSLFIEPLKWMTPVEEGALEGKLSCIHCGARLGYFNWSGIQCNCGSWITPAFQISKSKVDGYLSRPDRLFSTTILESSPSLRTTPPLLRRARSGGALPLASCLPRWSVLSPAAGNLFRELASPASSEYQSSSSSLPFPSLPAWRSMETSGAAAGGFGWYVLGPNQETVGPYTLAELREHFANGYLNEGTMLWAEGRSDWMPLSSIPELHSGVTAKGQPQQAAPAVEDDFAKFQQEVTEAEAEVEALKGSAEDGNANQEVDERPATPPDGEEEFTDDDGTIYKWDRSLRAWVPQNDVQGKNEGYAVEEMTFALEEEVFQAPEIPGPSALQEINSPVENKNKESDKADKRGEKKRKSLEKPDEKKEANKPPDSWFALKVNTHVYVTGLPDDVTVEEIVEVFSKCGIIKEDPETKKPRVKIYTDKETGRKKGDALVTYLKEPSVALAVQLLDGTSFRPGGKTMMSVSPAKFEQKGDVFIPKKNDNKHKKRKTKKVEDKMLGWGGHDDKKVMIPATVILRHMFTPAELRADEELLPELEADVGEECVKFGPVDNVKICENHPQGVVLVKFKDRKDAAKCIEKMNGRWFGGRQVHASEDDGSVNHTLIRDYDAEVSRLDRFGEELEEST</sequence>
<feature type="domain" description="RRM" evidence="12">
    <location>
        <begin position="800"/>
        <end position="885"/>
    </location>
</feature>
<accession>A0A5J9UU84</accession>
<feature type="compositionally biased region" description="Basic and acidic residues" evidence="9">
    <location>
        <begin position="645"/>
        <end position="656"/>
    </location>
</feature>
<dbReference type="GO" id="GO:0005686">
    <property type="term" value="C:U2 snRNP"/>
    <property type="evidence" value="ECO:0007669"/>
    <property type="project" value="TreeGrafter"/>
</dbReference>
<keyword evidence="5 8" id="KW-0694">RNA-binding</keyword>
<dbReference type="PROSITE" id="PS50054">
    <property type="entry name" value="TYR_PHOSPHATASE_DUAL"/>
    <property type="match status" value="1"/>
</dbReference>
<dbReference type="Gene3D" id="3.90.190.10">
    <property type="entry name" value="Protein tyrosine phosphatase superfamily"/>
    <property type="match status" value="1"/>
</dbReference>
<evidence type="ECO:0000256" key="7">
    <source>
        <dbReference type="ARBA" id="ARBA00023187"/>
    </source>
</evidence>
<dbReference type="FunFam" id="3.30.70.330:FF:000329">
    <property type="entry name" value="splicing factor U2AF-associated protein 2"/>
    <property type="match status" value="1"/>
</dbReference>
<evidence type="ECO:0000313" key="13">
    <source>
        <dbReference type="EMBL" id="TVU27095.1"/>
    </source>
</evidence>
<dbReference type="InterPro" id="IPR034392">
    <property type="entry name" value="TatSF1-like_RRM1"/>
</dbReference>
<dbReference type="InterPro" id="IPR000504">
    <property type="entry name" value="RRM_dom"/>
</dbReference>
<dbReference type="InterPro" id="IPR000387">
    <property type="entry name" value="Tyr_Pase_dom"/>
</dbReference>
<gene>
    <name evidence="13" type="ORF">EJB05_29674</name>
</gene>
<dbReference type="Gramene" id="TVU27095">
    <property type="protein sequence ID" value="TVU27095"/>
    <property type="gene ID" value="EJB05_29674"/>
</dbReference>
<keyword evidence="4" id="KW-0378">Hydrolase</keyword>
<evidence type="ECO:0000256" key="8">
    <source>
        <dbReference type="PROSITE-ProRule" id="PRU00176"/>
    </source>
</evidence>
<dbReference type="PROSITE" id="PS50102">
    <property type="entry name" value="RRM"/>
    <property type="match status" value="2"/>
</dbReference>
<dbReference type="Proteomes" id="UP000324897">
    <property type="component" value="Chromosome 2"/>
</dbReference>
<evidence type="ECO:0000259" key="11">
    <source>
        <dbReference type="PROSITE" id="PS50056"/>
    </source>
</evidence>
<keyword evidence="3" id="KW-0677">Repeat</keyword>
<dbReference type="GO" id="GO:0005684">
    <property type="term" value="C:U2-type spliceosomal complex"/>
    <property type="evidence" value="ECO:0007669"/>
    <property type="project" value="TreeGrafter"/>
</dbReference>
<dbReference type="SUPFAM" id="SSF54928">
    <property type="entry name" value="RNA-binding domain, RBD"/>
    <property type="match status" value="2"/>
</dbReference>
<feature type="domain" description="Tyrosine-protein phosphatase" evidence="10">
    <location>
        <begin position="1"/>
        <end position="187"/>
    </location>
</feature>
<dbReference type="CDD" id="cd12281">
    <property type="entry name" value="RRM1_TatSF1_like"/>
    <property type="match status" value="1"/>
</dbReference>
<name>A0A5J9UU84_9POAL</name>
<dbReference type="CDD" id="cd14520">
    <property type="entry name" value="DSP_DUSP12"/>
    <property type="match status" value="1"/>
</dbReference>
<evidence type="ECO:0000259" key="12">
    <source>
        <dbReference type="PROSITE" id="PS50102"/>
    </source>
</evidence>
<keyword evidence="7" id="KW-0508">mRNA splicing</keyword>
<organism evidence="13 14">
    <name type="scientific">Eragrostis curvula</name>
    <name type="common">weeping love grass</name>
    <dbReference type="NCBI Taxonomy" id="38414"/>
    <lineage>
        <taxon>Eukaryota</taxon>
        <taxon>Viridiplantae</taxon>
        <taxon>Streptophyta</taxon>
        <taxon>Embryophyta</taxon>
        <taxon>Tracheophyta</taxon>
        <taxon>Spermatophyta</taxon>
        <taxon>Magnoliopsida</taxon>
        <taxon>Liliopsida</taxon>
        <taxon>Poales</taxon>
        <taxon>Poaceae</taxon>
        <taxon>PACMAD clade</taxon>
        <taxon>Chloridoideae</taxon>
        <taxon>Eragrostideae</taxon>
        <taxon>Eragrostidinae</taxon>
        <taxon>Eragrostis</taxon>
    </lineage>
</organism>
<dbReference type="PROSITE" id="PS00383">
    <property type="entry name" value="TYR_PHOSPHATASE_1"/>
    <property type="match status" value="1"/>
</dbReference>